<accession>A0A078ARL4</accession>
<sequence length="289" mass="34048">MSIKKLSYFFILIKYLDFMERILNINAIQQVASHRKVFLKTVQQASKPYFTKNKPQTRKKGQFTHFLSLPMATESLAKGLEKWKQEILAQKYETIYPRLFQDPNKAHFTLCMLTLQSEQEVELAREAMRSVEEYIQKLVVGRGQNGKLFLEFDNLGYFGSLEETNVIHFELKEEGEQFELLKDVIHVLIKAMIDYKVIDKRDLSHIRFNSKTKRFENEKLHLTLINSSFGKKELMQNNNRYTFIGRPIIENHKSQLKASSASPNQIQLSTRFHYDDKTGFYLSQYNINI</sequence>
<dbReference type="OrthoDB" id="446074at2759"/>
<evidence type="ECO:0000259" key="1">
    <source>
        <dbReference type="Pfam" id="PF10469"/>
    </source>
</evidence>
<protein>
    <submittedName>
        <fullName evidence="2">Activating signal cointegrator 1 complex subunit 1-like</fullName>
    </submittedName>
</protein>
<name>A0A078ARL4_STYLE</name>
<dbReference type="GO" id="GO:0005634">
    <property type="term" value="C:nucleus"/>
    <property type="evidence" value="ECO:0007669"/>
    <property type="project" value="TreeGrafter"/>
</dbReference>
<dbReference type="PANTHER" id="PTHR13360">
    <property type="entry name" value="ACTIVATING SIGNAL COINTEGRATOR 1 COMPLEX SUBUNIT 1"/>
    <property type="match status" value="1"/>
</dbReference>
<dbReference type="InterPro" id="IPR009210">
    <property type="entry name" value="ASCC1"/>
</dbReference>
<keyword evidence="3" id="KW-1185">Reference proteome</keyword>
<dbReference type="SUPFAM" id="SSF55144">
    <property type="entry name" value="LigT-like"/>
    <property type="match status" value="1"/>
</dbReference>
<dbReference type="Proteomes" id="UP000039865">
    <property type="component" value="Unassembled WGS sequence"/>
</dbReference>
<dbReference type="GO" id="GO:0006307">
    <property type="term" value="P:DNA alkylation repair"/>
    <property type="evidence" value="ECO:0007669"/>
    <property type="project" value="InterPro"/>
</dbReference>
<dbReference type="PANTHER" id="PTHR13360:SF1">
    <property type="entry name" value="ACTIVATING SIGNAL COINTEGRATOR 1 COMPLEX SUBUNIT 1"/>
    <property type="match status" value="1"/>
</dbReference>
<dbReference type="Pfam" id="PF10469">
    <property type="entry name" value="AKAP7_NLS"/>
    <property type="match status" value="1"/>
</dbReference>
<reference evidence="2 3" key="1">
    <citation type="submission" date="2014-06" db="EMBL/GenBank/DDBJ databases">
        <authorList>
            <person name="Swart Estienne"/>
        </authorList>
    </citation>
    <scope>NUCLEOTIDE SEQUENCE [LARGE SCALE GENOMIC DNA]</scope>
    <source>
        <strain evidence="2 3">130c</strain>
    </source>
</reference>
<feature type="domain" description="A-kinase anchor protein 7-like phosphoesterase" evidence="1">
    <location>
        <begin position="63"/>
        <end position="284"/>
    </location>
</feature>
<dbReference type="AlphaFoldDB" id="A0A078ARL4"/>
<dbReference type="InParanoid" id="A0A078ARL4"/>
<dbReference type="InterPro" id="IPR009097">
    <property type="entry name" value="Cyclic_Pdiesterase"/>
</dbReference>
<dbReference type="Gene3D" id="3.90.1140.10">
    <property type="entry name" value="Cyclic phosphodiesterase"/>
    <property type="match status" value="1"/>
</dbReference>
<gene>
    <name evidence="2" type="primary">Contig8474.g9044</name>
    <name evidence="2" type="ORF">STYLEM_13686</name>
</gene>
<dbReference type="InterPro" id="IPR019510">
    <property type="entry name" value="AKAP7-like_phosphoesterase"/>
</dbReference>
<organism evidence="2 3">
    <name type="scientific">Stylonychia lemnae</name>
    <name type="common">Ciliate</name>
    <dbReference type="NCBI Taxonomy" id="5949"/>
    <lineage>
        <taxon>Eukaryota</taxon>
        <taxon>Sar</taxon>
        <taxon>Alveolata</taxon>
        <taxon>Ciliophora</taxon>
        <taxon>Intramacronucleata</taxon>
        <taxon>Spirotrichea</taxon>
        <taxon>Stichotrichia</taxon>
        <taxon>Sporadotrichida</taxon>
        <taxon>Oxytrichidae</taxon>
        <taxon>Stylonychinae</taxon>
        <taxon>Stylonychia</taxon>
    </lineage>
</organism>
<dbReference type="GO" id="GO:0006355">
    <property type="term" value="P:regulation of DNA-templated transcription"/>
    <property type="evidence" value="ECO:0007669"/>
    <property type="project" value="TreeGrafter"/>
</dbReference>
<dbReference type="OMA" id="PVCARNE"/>
<proteinExistence type="predicted"/>
<dbReference type="EMBL" id="CCKQ01012992">
    <property type="protein sequence ID" value="CDW84621.1"/>
    <property type="molecule type" value="Genomic_DNA"/>
</dbReference>
<evidence type="ECO:0000313" key="2">
    <source>
        <dbReference type="EMBL" id="CDW84621.1"/>
    </source>
</evidence>
<evidence type="ECO:0000313" key="3">
    <source>
        <dbReference type="Proteomes" id="UP000039865"/>
    </source>
</evidence>